<evidence type="ECO:0000313" key="1">
    <source>
        <dbReference type="EMBL" id="OMO96640.1"/>
    </source>
</evidence>
<dbReference type="Proteomes" id="UP000187203">
    <property type="component" value="Unassembled WGS sequence"/>
</dbReference>
<proteinExistence type="predicted"/>
<name>A0A1R3JPB7_9ROSI</name>
<sequence>MGDSSRRGGLRADEVMTWQCKQLTWPSNLAILLNSPVRFIPPFALTFQNWTSLADLRFEPC</sequence>
<gene>
    <name evidence="1" type="ORF">COLO4_15170</name>
</gene>
<comment type="caution">
    <text evidence="1">The sequence shown here is derived from an EMBL/GenBank/DDBJ whole genome shotgun (WGS) entry which is preliminary data.</text>
</comment>
<protein>
    <submittedName>
        <fullName evidence="1">AP-1 complex subunit mu-like protein</fullName>
    </submittedName>
</protein>
<evidence type="ECO:0000313" key="2">
    <source>
        <dbReference type="Proteomes" id="UP000187203"/>
    </source>
</evidence>
<organism evidence="1 2">
    <name type="scientific">Corchorus olitorius</name>
    <dbReference type="NCBI Taxonomy" id="93759"/>
    <lineage>
        <taxon>Eukaryota</taxon>
        <taxon>Viridiplantae</taxon>
        <taxon>Streptophyta</taxon>
        <taxon>Embryophyta</taxon>
        <taxon>Tracheophyta</taxon>
        <taxon>Spermatophyta</taxon>
        <taxon>Magnoliopsida</taxon>
        <taxon>eudicotyledons</taxon>
        <taxon>Gunneridae</taxon>
        <taxon>Pentapetalae</taxon>
        <taxon>rosids</taxon>
        <taxon>malvids</taxon>
        <taxon>Malvales</taxon>
        <taxon>Malvaceae</taxon>
        <taxon>Grewioideae</taxon>
        <taxon>Apeibeae</taxon>
        <taxon>Corchorus</taxon>
    </lineage>
</organism>
<dbReference type="AlphaFoldDB" id="A0A1R3JPB7"/>
<dbReference type="EMBL" id="AWUE01015591">
    <property type="protein sequence ID" value="OMO96640.1"/>
    <property type="molecule type" value="Genomic_DNA"/>
</dbReference>
<accession>A0A1R3JPB7</accession>
<reference evidence="2" key="1">
    <citation type="submission" date="2013-09" db="EMBL/GenBank/DDBJ databases">
        <title>Corchorus olitorius genome sequencing.</title>
        <authorList>
            <person name="Alam M."/>
            <person name="Haque M.S."/>
            <person name="Islam M.S."/>
            <person name="Emdad E.M."/>
            <person name="Islam M.M."/>
            <person name="Ahmed B."/>
            <person name="Halim A."/>
            <person name="Hossen Q.M.M."/>
            <person name="Hossain M.Z."/>
            <person name="Ahmed R."/>
            <person name="Khan M.M."/>
            <person name="Islam R."/>
            <person name="Rashid M.M."/>
            <person name="Khan S.A."/>
            <person name="Rahman M.S."/>
            <person name="Alam M."/>
            <person name="Yahiya A.S."/>
            <person name="Khan M.S."/>
            <person name="Azam M.S."/>
            <person name="Haque T."/>
            <person name="Lashkar M.Z.H."/>
            <person name="Akhand A.I."/>
            <person name="Morshed G."/>
            <person name="Roy S."/>
            <person name="Uddin K.S."/>
            <person name="Rabeya T."/>
            <person name="Hossain A.S."/>
            <person name="Chowdhury A."/>
            <person name="Snigdha A.R."/>
            <person name="Mortoza M.S."/>
            <person name="Matin S.A."/>
            <person name="Hoque S.M.E."/>
            <person name="Islam M.K."/>
            <person name="Roy D.K."/>
            <person name="Haider R."/>
            <person name="Moosa M.M."/>
            <person name="Elias S.M."/>
            <person name="Hasan A.M."/>
            <person name="Jahan S."/>
            <person name="Shafiuddin M."/>
            <person name="Mahmood N."/>
            <person name="Shommy N.S."/>
        </authorList>
    </citation>
    <scope>NUCLEOTIDE SEQUENCE [LARGE SCALE GENOMIC DNA]</scope>
    <source>
        <strain evidence="2">cv. O-4</strain>
    </source>
</reference>
<keyword evidence="2" id="KW-1185">Reference proteome</keyword>